<reference evidence="1 2" key="1">
    <citation type="submission" date="2019-06" db="EMBL/GenBank/DDBJ databases">
        <title>A large-scale integrated study on North Sea by COGITO (Coastal Microbe Genomic &amp; Taxonomic Observatory).</title>
        <authorList>
            <person name="Teeling H."/>
        </authorList>
    </citation>
    <scope>NUCLEOTIDE SEQUENCE [LARGE SCALE GENOMIC DNA]</scope>
    <source>
        <strain evidence="1 2">MAR_2009_79</strain>
    </source>
</reference>
<dbReference type="Gene3D" id="2.60.120.560">
    <property type="entry name" value="Exo-inulinase, domain 1"/>
    <property type="match status" value="1"/>
</dbReference>
<organism evidence="1 2">
    <name type="scientific">Arenibacter algicola</name>
    <dbReference type="NCBI Taxonomy" id="616991"/>
    <lineage>
        <taxon>Bacteria</taxon>
        <taxon>Pseudomonadati</taxon>
        <taxon>Bacteroidota</taxon>
        <taxon>Flavobacteriia</taxon>
        <taxon>Flavobacteriales</taxon>
        <taxon>Flavobacteriaceae</taxon>
        <taxon>Arenibacter</taxon>
    </lineage>
</organism>
<comment type="caution">
    <text evidence="1">The sequence shown here is derived from an EMBL/GenBank/DDBJ whole genome shotgun (WGS) entry which is preliminary data.</text>
</comment>
<protein>
    <submittedName>
        <fullName evidence="1">Uncharacterized protein</fullName>
    </submittedName>
</protein>
<name>A0ABY3AFA1_9FLAO</name>
<sequence>MDERSKWFGLLPRGVPSVLSILPRGYRMGGQQFILDRSLSGKTSFDEIFINRGQYVMTCQFFPNEFYQTLLISNPGEMELKLKEFSISPIKSIW</sequence>
<evidence type="ECO:0000313" key="1">
    <source>
        <dbReference type="EMBL" id="TQO39432.1"/>
    </source>
</evidence>
<keyword evidence="2" id="KW-1185">Reference proteome</keyword>
<dbReference type="Proteomes" id="UP000315363">
    <property type="component" value="Unassembled WGS sequence"/>
</dbReference>
<dbReference type="SUPFAM" id="SSF49899">
    <property type="entry name" value="Concanavalin A-like lectins/glucanases"/>
    <property type="match status" value="1"/>
</dbReference>
<gene>
    <name evidence="1" type="ORF">GQ41_4107</name>
</gene>
<dbReference type="EMBL" id="VHIF01000001">
    <property type="protein sequence ID" value="TQO39432.1"/>
    <property type="molecule type" value="Genomic_DNA"/>
</dbReference>
<dbReference type="InterPro" id="IPR013320">
    <property type="entry name" value="ConA-like_dom_sf"/>
</dbReference>
<accession>A0ABY3AFA1</accession>
<proteinExistence type="predicted"/>
<evidence type="ECO:0000313" key="2">
    <source>
        <dbReference type="Proteomes" id="UP000315363"/>
    </source>
</evidence>